<feature type="compositionally biased region" description="Low complexity" evidence="3">
    <location>
        <begin position="420"/>
        <end position="433"/>
    </location>
</feature>
<dbReference type="Gramene" id="PSS06180">
    <property type="protein sequence ID" value="PSS06180"/>
    <property type="gene ID" value="CEY00_Acc19453"/>
</dbReference>
<feature type="domain" description="Cyclin N-terminal" evidence="4">
    <location>
        <begin position="17"/>
        <end position="145"/>
    </location>
</feature>
<dbReference type="Proteomes" id="UP000241394">
    <property type="component" value="Chromosome LG17"/>
</dbReference>
<sequence>MAYNPFYHNDRDGEVQVFRKLIRLETKFMASEGYYQNDKIASFRQFALSYIEEISRCEQFDAFVPYLAMNYFDRFVSRHRVPKIARSYMENTKLFVMCCLTISWKMRMKSFKVKLFQFQRSLAFDEKDVMRMEFRIIKSLQYEMRSLTPISFSGYFIQLISCPPLSRCLKPQFVYQIIIRAQADIGFTQFRPSIMGASAVLFASLKLFPAKFGQFREIVLQFETINWDELCRCCDAIETRYKDDQTMNSLIEQLRSEELDIDTTSEPGQASLSLLLASVPPGGSTDHILAANQPMEMLPPPTERTELQCALSRMKEVEEEGSVTREKKSACKSPVSSPIDIPMPSGVAERKSPVSVPIDIPVPVRVAERKLMEKRLATILELEESETWEVEEAASETKASTSAVELAASETREVEEAASETKASTSAVELAASETREVEEEASETKASTSAGPRRVELRLAVNSVMNFELHWTDPVVPRVTVESLIISDLYDTSASPAEWFKRFTGVSGFAAFMYCIFAIIEKRGKSNSSNG</sequence>
<dbReference type="InterPro" id="IPR039361">
    <property type="entry name" value="Cyclin"/>
</dbReference>
<comment type="caution">
    <text evidence="5">The sequence shown here is derived from an EMBL/GenBank/DDBJ whole genome shotgun (WGS) entry which is preliminary data.</text>
</comment>
<dbReference type="GO" id="GO:0051301">
    <property type="term" value="P:cell division"/>
    <property type="evidence" value="ECO:0007669"/>
    <property type="project" value="UniProtKB-KW"/>
</dbReference>
<dbReference type="Pfam" id="PF00134">
    <property type="entry name" value="Cyclin_N"/>
    <property type="match status" value="1"/>
</dbReference>
<feature type="region of interest" description="Disordered" evidence="3">
    <location>
        <begin position="410"/>
        <end position="450"/>
    </location>
</feature>
<name>A0A2R6QDH8_ACTCC</name>
<evidence type="ECO:0000256" key="3">
    <source>
        <dbReference type="SAM" id="MobiDB-lite"/>
    </source>
</evidence>
<dbReference type="CDD" id="cd20544">
    <property type="entry name" value="CYCLIN_AtCycD-like_rpt2"/>
    <property type="match status" value="1"/>
</dbReference>
<keyword evidence="1" id="KW-0132">Cell division</keyword>
<dbReference type="SUPFAM" id="SSF47954">
    <property type="entry name" value="Cyclin-like"/>
    <property type="match status" value="2"/>
</dbReference>
<reference evidence="5 6" key="1">
    <citation type="submission" date="2017-07" db="EMBL/GenBank/DDBJ databases">
        <title>An improved, manually edited Actinidia chinensis var. chinensis (kiwifruit) genome highlights the challenges associated with draft genomes and gene prediction in plants.</title>
        <authorList>
            <person name="Pilkington S."/>
            <person name="Crowhurst R."/>
            <person name="Hilario E."/>
            <person name="Nardozza S."/>
            <person name="Fraser L."/>
            <person name="Peng Y."/>
            <person name="Gunaseelan K."/>
            <person name="Simpson R."/>
            <person name="Tahir J."/>
            <person name="Deroles S."/>
            <person name="Templeton K."/>
            <person name="Luo Z."/>
            <person name="Davy M."/>
            <person name="Cheng C."/>
            <person name="Mcneilage M."/>
            <person name="Scaglione D."/>
            <person name="Liu Y."/>
            <person name="Zhang Q."/>
            <person name="Datson P."/>
            <person name="De Silva N."/>
            <person name="Gardiner S."/>
            <person name="Bassett H."/>
            <person name="Chagne D."/>
            <person name="Mccallum J."/>
            <person name="Dzierzon H."/>
            <person name="Deng C."/>
            <person name="Wang Y.-Y."/>
            <person name="Barron N."/>
            <person name="Manako K."/>
            <person name="Bowen J."/>
            <person name="Foster T."/>
            <person name="Erridge Z."/>
            <person name="Tiffin H."/>
            <person name="Waite C."/>
            <person name="Davies K."/>
            <person name="Grierson E."/>
            <person name="Laing W."/>
            <person name="Kirk R."/>
            <person name="Chen X."/>
            <person name="Wood M."/>
            <person name="Montefiori M."/>
            <person name="Brummell D."/>
            <person name="Schwinn K."/>
            <person name="Catanach A."/>
            <person name="Fullerton C."/>
            <person name="Li D."/>
            <person name="Meiyalaghan S."/>
            <person name="Nieuwenhuizen N."/>
            <person name="Read N."/>
            <person name="Prakash R."/>
            <person name="Hunter D."/>
            <person name="Zhang H."/>
            <person name="Mckenzie M."/>
            <person name="Knabel M."/>
            <person name="Harris A."/>
            <person name="Allan A."/>
            <person name="Chen A."/>
            <person name="Janssen B."/>
            <person name="Plunkett B."/>
            <person name="Dwamena C."/>
            <person name="Voogd C."/>
            <person name="Leif D."/>
            <person name="Lafferty D."/>
            <person name="Souleyre E."/>
            <person name="Varkonyi-Gasic E."/>
            <person name="Gambi F."/>
            <person name="Hanley J."/>
            <person name="Yao J.-L."/>
            <person name="Cheung J."/>
            <person name="David K."/>
            <person name="Warren B."/>
            <person name="Marsh K."/>
            <person name="Snowden K."/>
            <person name="Lin-Wang K."/>
            <person name="Brian L."/>
            <person name="Martinez-Sanchez M."/>
            <person name="Wang M."/>
            <person name="Ileperuma N."/>
            <person name="Macnee N."/>
            <person name="Campin R."/>
            <person name="Mcatee P."/>
            <person name="Drummond R."/>
            <person name="Espley R."/>
            <person name="Ireland H."/>
            <person name="Wu R."/>
            <person name="Atkinson R."/>
            <person name="Karunairetnam S."/>
            <person name="Bulley S."/>
            <person name="Chunkath S."/>
            <person name="Hanley Z."/>
            <person name="Storey R."/>
            <person name="Thrimawithana A."/>
            <person name="Thomson S."/>
            <person name="David C."/>
            <person name="Testolin R."/>
        </authorList>
    </citation>
    <scope>NUCLEOTIDE SEQUENCE [LARGE SCALE GENOMIC DNA]</scope>
    <source>
        <strain evidence="6">cv. Red5</strain>
        <tissue evidence="5">Young leaf</tissue>
    </source>
</reference>
<dbReference type="InterPro" id="IPR006671">
    <property type="entry name" value="Cyclin_N"/>
</dbReference>
<reference evidence="6" key="2">
    <citation type="journal article" date="2018" name="BMC Genomics">
        <title>A manually annotated Actinidia chinensis var. chinensis (kiwifruit) genome highlights the challenges associated with draft genomes and gene prediction in plants.</title>
        <authorList>
            <person name="Pilkington S.M."/>
            <person name="Crowhurst R."/>
            <person name="Hilario E."/>
            <person name="Nardozza S."/>
            <person name="Fraser L."/>
            <person name="Peng Y."/>
            <person name="Gunaseelan K."/>
            <person name="Simpson R."/>
            <person name="Tahir J."/>
            <person name="Deroles S.C."/>
            <person name="Templeton K."/>
            <person name="Luo Z."/>
            <person name="Davy M."/>
            <person name="Cheng C."/>
            <person name="McNeilage M."/>
            <person name="Scaglione D."/>
            <person name="Liu Y."/>
            <person name="Zhang Q."/>
            <person name="Datson P."/>
            <person name="De Silva N."/>
            <person name="Gardiner S.E."/>
            <person name="Bassett H."/>
            <person name="Chagne D."/>
            <person name="McCallum J."/>
            <person name="Dzierzon H."/>
            <person name="Deng C."/>
            <person name="Wang Y.Y."/>
            <person name="Barron L."/>
            <person name="Manako K."/>
            <person name="Bowen J."/>
            <person name="Foster T.M."/>
            <person name="Erridge Z.A."/>
            <person name="Tiffin H."/>
            <person name="Waite C.N."/>
            <person name="Davies K.M."/>
            <person name="Grierson E.P."/>
            <person name="Laing W.A."/>
            <person name="Kirk R."/>
            <person name="Chen X."/>
            <person name="Wood M."/>
            <person name="Montefiori M."/>
            <person name="Brummell D.A."/>
            <person name="Schwinn K.E."/>
            <person name="Catanach A."/>
            <person name="Fullerton C."/>
            <person name="Li D."/>
            <person name="Meiyalaghan S."/>
            <person name="Nieuwenhuizen N."/>
            <person name="Read N."/>
            <person name="Prakash R."/>
            <person name="Hunter D."/>
            <person name="Zhang H."/>
            <person name="McKenzie M."/>
            <person name="Knabel M."/>
            <person name="Harris A."/>
            <person name="Allan A.C."/>
            <person name="Gleave A."/>
            <person name="Chen A."/>
            <person name="Janssen B.J."/>
            <person name="Plunkett B."/>
            <person name="Ampomah-Dwamena C."/>
            <person name="Voogd C."/>
            <person name="Leif D."/>
            <person name="Lafferty D."/>
            <person name="Souleyre E.J.F."/>
            <person name="Varkonyi-Gasic E."/>
            <person name="Gambi F."/>
            <person name="Hanley J."/>
            <person name="Yao J.L."/>
            <person name="Cheung J."/>
            <person name="David K.M."/>
            <person name="Warren B."/>
            <person name="Marsh K."/>
            <person name="Snowden K.C."/>
            <person name="Lin-Wang K."/>
            <person name="Brian L."/>
            <person name="Martinez-Sanchez M."/>
            <person name="Wang M."/>
            <person name="Ileperuma N."/>
            <person name="Macnee N."/>
            <person name="Campin R."/>
            <person name="McAtee P."/>
            <person name="Drummond R.S.M."/>
            <person name="Espley R.V."/>
            <person name="Ireland H.S."/>
            <person name="Wu R."/>
            <person name="Atkinson R.G."/>
            <person name="Karunairetnam S."/>
            <person name="Bulley S."/>
            <person name="Chunkath S."/>
            <person name="Hanley Z."/>
            <person name="Storey R."/>
            <person name="Thrimawithana A.H."/>
            <person name="Thomson S."/>
            <person name="David C."/>
            <person name="Testolin R."/>
            <person name="Huang H."/>
            <person name="Hellens R.P."/>
            <person name="Schaffer R.J."/>
        </authorList>
    </citation>
    <scope>NUCLEOTIDE SEQUENCE [LARGE SCALE GENOMIC DNA]</scope>
    <source>
        <strain evidence="6">cv. Red5</strain>
    </source>
</reference>
<accession>A0A2R6QDH8</accession>
<dbReference type="PANTHER" id="PTHR10177">
    <property type="entry name" value="CYCLINS"/>
    <property type="match status" value="1"/>
</dbReference>
<evidence type="ECO:0000259" key="4">
    <source>
        <dbReference type="Pfam" id="PF00134"/>
    </source>
</evidence>
<dbReference type="Gene3D" id="1.10.472.10">
    <property type="entry name" value="Cyclin-like"/>
    <property type="match status" value="2"/>
</dbReference>
<dbReference type="STRING" id="1590841.A0A2R6QDH8"/>
<dbReference type="EMBL" id="NKQK01000017">
    <property type="protein sequence ID" value="PSS06180.1"/>
    <property type="molecule type" value="Genomic_DNA"/>
</dbReference>
<evidence type="ECO:0000313" key="5">
    <source>
        <dbReference type="EMBL" id="PSS06180.1"/>
    </source>
</evidence>
<keyword evidence="6" id="KW-1185">Reference proteome</keyword>
<proteinExistence type="predicted"/>
<dbReference type="InterPro" id="IPR036915">
    <property type="entry name" value="Cyclin-like_sf"/>
</dbReference>
<evidence type="ECO:0000256" key="2">
    <source>
        <dbReference type="ARBA" id="ARBA00023306"/>
    </source>
</evidence>
<dbReference type="InParanoid" id="A0A2R6QDH8"/>
<feature type="region of interest" description="Disordered" evidence="3">
    <location>
        <begin position="318"/>
        <end position="351"/>
    </location>
</feature>
<gene>
    <name evidence="5" type="ORF">CEY00_Acc19453</name>
</gene>
<evidence type="ECO:0000256" key="1">
    <source>
        <dbReference type="ARBA" id="ARBA00022618"/>
    </source>
</evidence>
<evidence type="ECO:0000313" key="6">
    <source>
        <dbReference type="Proteomes" id="UP000241394"/>
    </source>
</evidence>
<keyword evidence="2" id="KW-0131">Cell cycle</keyword>
<dbReference type="AlphaFoldDB" id="A0A2R6QDH8"/>
<organism evidence="5 6">
    <name type="scientific">Actinidia chinensis var. chinensis</name>
    <name type="common">Chinese soft-hair kiwi</name>
    <dbReference type="NCBI Taxonomy" id="1590841"/>
    <lineage>
        <taxon>Eukaryota</taxon>
        <taxon>Viridiplantae</taxon>
        <taxon>Streptophyta</taxon>
        <taxon>Embryophyta</taxon>
        <taxon>Tracheophyta</taxon>
        <taxon>Spermatophyta</taxon>
        <taxon>Magnoliopsida</taxon>
        <taxon>eudicotyledons</taxon>
        <taxon>Gunneridae</taxon>
        <taxon>Pentapetalae</taxon>
        <taxon>asterids</taxon>
        <taxon>Ericales</taxon>
        <taxon>Actinidiaceae</taxon>
        <taxon>Actinidia</taxon>
    </lineage>
</organism>
<protein>
    <submittedName>
        <fullName evidence="5">Cyclin-D6-1 like</fullName>
    </submittedName>
</protein>
<dbReference type="OrthoDB" id="1743455at2759"/>